<evidence type="ECO:0000313" key="3">
    <source>
        <dbReference type="Proteomes" id="UP000197068"/>
    </source>
</evidence>
<accession>A0ABQ0MRK7</accession>
<protein>
    <recommendedName>
        <fullName evidence="4">Serine aminopeptidase S33 domain-containing protein</fullName>
    </recommendedName>
</protein>
<feature type="chain" id="PRO_5046650259" description="Serine aminopeptidase S33 domain-containing protein" evidence="1">
    <location>
        <begin position="40"/>
        <end position="306"/>
    </location>
</feature>
<dbReference type="Proteomes" id="UP000197068">
    <property type="component" value="Unassembled WGS sequence"/>
</dbReference>
<dbReference type="EMBL" id="BDQM01000003">
    <property type="protein sequence ID" value="GAW94973.1"/>
    <property type="molecule type" value="Genomic_DNA"/>
</dbReference>
<evidence type="ECO:0008006" key="4">
    <source>
        <dbReference type="Google" id="ProtNLM"/>
    </source>
</evidence>
<reference evidence="2 3" key="1">
    <citation type="submission" date="2017-06" db="EMBL/GenBank/DDBJ databases">
        <title>Whole Genome Sequences of Colwellia marinimaniae MTCD1.</title>
        <authorList>
            <person name="Kusumoto H."/>
            <person name="Inoue M."/>
            <person name="Tanikawa K."/>
            <person name="Maeji H."/>
            <person name="Cameron J.H."/>
            <person name="Bartlett D.H."/>
        </authorList>
    </citation>
    <scope>NUCLEOTIDE SEQUENCE [LARGE SCALE GENOMIC DNA]</scope>
    <source>
        <strain evidence="2 3">MTCD1</strain>
    </source>
</reference>
<feature type="signal peptide" evidence="1">
    <location>
        <begin position="1"/>
        <end position="39"/>
    </location>
</feature>
<evidence type="ECO:0000313" key="2">
    <source>
        <dbReference type="EMBL" id="GAW94973.1"/>
    </source>
</evidence>
<keyword evidence="1" id="KW-0732">Signal</keyword>
<organism evidence="2 3">
    <name type="scientific">Colwellia marinimaniae</name>
    <dbReference type="NCBI Taxonomy" id="1513592"/>
    <lineage>
        <taxon>Bacteria</taxon>
        <taxon>Pseudomonadati</taxon>
        <taxon>Pseudomonadota</taxon>
        <taxon>Gammaproteobacteria</taxon>
        <taxon>Alteromonadales</taxon>
        <taxon>Colwelliaceae</taxon>
        <taxon>Colwellia</taxon>
    </lineage>
</organism>
<comment type="caution">
    <text evidence="2">The sequence shown here is derived from an EMBL/GenBank/DDBJ whole genome shotgun (WGS) entry which is preliminary data.</text>
</comment>
<dbReference type="InterPro" id="IPR029058">
    <property type="entry name" value="AB_hydrolase_fold"/>
</dbReference>
<keyword evidence="3" id="KW-1185">Reference proteome</keyword>
<proteinExistence type="predicted"/>
<dbReference type="SUPFAM" id="SSF53474">
    <property type="entry name" value="alpha/beta-Hydrolases"/>
    <property type="match status" value="1"/>
</dbReference>
<sequence length="306" mass="34254">MMVKAMQQKLMKNVGSSKVKHLAYLSILMVYSIAMPANANNHLPERIVSQGFLSESMPEAHKSAKQAKIDLALQYQVQFKARVDHDFLLVADYRYFPDKASAKNMAGVIVLHDCHSDRSQYRTVSTSIAEQGLHTLSLDFRGYGSSVAQGYSALEVKKHATDIMSFQTEIAVLMSYWSADLVAAYNFLRKKVDNSKGISIVASGCAGSYAVALAEKVHLNSMVLLTPDMSYADKERYKNLVDIPSYFVSSAQHAISYATAQELFAWSGARHSKLQVYKGERLNYQLIRANKYLVDDIAQWLKSTLR</sequence>
<evidence type="ECO:0000256" key="1">
    <source>
        <dbReference type="SAM" id="SignalP"/>
    </source>
</evidence>
<dbReference type="Gene3D" id="3.40.50.1820">
    <property type="entry name" value="alpha/beta hydrolase"/>
    <property type="match status" value="1"/>
</dbReference>
<gene>
    <name evidence="2" type="ORF">MTCD1_00572</name>
</gene>
<name>A0ABQ0MRK7_9GAMM</name>